<gene>
    <name evidence="2" type="ORF">ISU02_23030</name>
</gene>
<keyword evidence="1" id="KW-0472">Membrane</keyword>
<feature type="transmembrane region" description="Helical" evidence="1">
    <location>
        <begin position="65"/>
        <end position="85"/>
    </location>
</feature>
<evidence type="ECO:0000313" key="3">
    <source>
        <dbReference type="Proteomes" id="UP000614200"/>
    </source>
</evidence>
<reference evidence="2 3" key="1">
    <citation type="submission" date="2020-11" db="EMBL/GenBank/DDBJ databases">
        <title>Fusibacter basophilias sp. nov.</title>
        <authorList>
            <person name="Qiu D."/>
        </authorList>
    </citation>
    <scope>NUCLEOTIDE SEQUENCE [LARGE SCALE GENOMIC DNA]</scope>
    <source>
        <strain evidence="2 3">Q10-2</strain>
    </source>
</reference>
<organism evidence="2 3">
    <name type="scientific">Fusibacter ferrireducens</name>
    <dbReference type="NCBI Taxonomy" id="2785058"/>
    <lineage>
        <taxon>Bacteria</taxon>
        <taxon>Bacillati</taxon>
        <taxon>Bacillota</taxon>
        <taxon>Clostridia</taxon>
        <taxon>Eubacteriales</taxon>
        <taxon>Eubacteriales Family XII. Incertae Sedis</taxon>
        <taxon>Fusibacter</taxon>
    </lineage>
</organism>
<keyword evidence="3" id="KW-1185">Reference proteome</keyword>
<keyword evidence="1" id="KW-0812">Transmembrane</keyword>
<accession>A0ABR9ZZV5</accession>
<feature type="transmembrane region" description="Helical" evidence="1">
    <location>
        <begin position="91"/>
        <end position="110"/>
    </location>
</feature>
<proteinExistence type="predicted"/>
<dbReference type="EMBL" id="JADKNH010000026">
    <property type="protein sequence ID" value="MBF4695983.1"/>
    <property type="molecule type" value="Genomic_DNA"/>
</dbReference>
<evidence type="ECO:0000313" key="2">
    <source>
        <dbReference type="EMBL" id="MBF4695983.1"/>
    </source>
</evidence>
<protein>
    <submittedName>
        <fullName evidence="2">DUF3021 family protein</fullName>
    </submittedName>
</protein>
<comment type="caution">
    <text evidence="2">The sequence shown here is derived from an EMBL/GenBank/DDBJ whole genome shotgun (WGS) entry which is preliminary data.</text>
</comment>
<evidence type="ECO:0000256" key="1">
    <source>
        <dbReference type="SAM" id="Phobius"/>
    </source>
</evidence>
<dbReference type="Proteomes" id="UP000614200">
    <property type="component" value="Unassembled WGS sequence"/>
</dbReference>
<feature type="transmembrane region" description="Helical" evidence="1">
    <location>
        <begin position="7"/>
        <end position="27"/>
    </location>
</feature>
<keyword evidence="1" id="KW-1133">Transmembrane helix</keyword>
<feature type="transmembrane region" description="Helical" evidence="1">
    <location>
        <begin position="33"/>
        <end position="53"/>
    </location>
</feature>
<name>A0ABR9ZZV5_9FIRM</name>
<sequence>MHLIKKLTQVATLIFTILIVIRMLSGLEVSNQMLWQLLFVALIASLMKVVMFKETLFNYHWAYQLGYLFLIWLSLLIFGMFFKWHMTLGDAAMNLLLVFFIYGIIRVINYRQDKIEVDQMNDYLKKKRRKKEA</sequence>